<evidence type="ECO:0000313" key="1">
    <source>
        <dbReference type="EMBL" id="KAF4960749.1"/>
    </source>
</evidence>
<proteinExistence type="predicted"/>
<evidence type="ECO:0008006" key="3">
    <source>
        <dbReference type="Google" id="ProtNLM"/>
    </source>
</evidence>
<keyword evidence="2" id="KW-1185">Reference proteome</keyword>
<reference evidence="1" key="2">
    <citation type="submission" date="2020-05" db="EMBL/GenBank/DDBJ databases">
        <authorList>
            <person name="Kim H.-S."/>
            <person name="Proctor R.H."/>
            <person name="Brown D.W."/>
        </authorList>
    </citation>
    <scope>NUCLEOTIDE SEQUENCE</scope>
    <source>
        <strain evidence="1">NRRL 20472</strain>
    </source>
</reference>
<organism evidence="1 2">
    <name type="scientific">Fusarium sarcochroum</name>
    <dbReference type="NCBI Taxonomy" id="1208366"/>
    <lineage>
        <taxon>Eukaryota</taxon>
        <taxon>Fungi</taxon>
        <taxon>Dikarya</taxon>
        <taxon>Ascomycota</taxon>
        <taxon>Pezizomycotina</taxon>
        <taxon>Sordariomycetes</taxon>
        <taxon>Hypocreomycetidae</taxon>
        <taxon>Hypocreales</taxon>
        <taxon>Nectriaceae</taxon>
        <taxon>Fusarium</taxon>
        <taxon>Fusarium lateritium species complex</taxon>
    </lineage>
</organism>
<sequence>MADLLDIFISILDNPYFSRTWTIQELVVGVLQNTVVVTHAGQVTWAHMLALAQLELTVSASYSRDERNMRVHSRLSCRGAFSDIKTTLDESRSGTRLAQTWSSETSQYPFEDVPSLLASEPRDKAYAFLWALPRGRETGLEIFNVDYTKPIQTIFTEFTIAVAHETGDFLPLLYISCQKLRMPTLPSWVPDWTIAPRFEEWNFWRRLGSDSRGLAKEKNRKFEYLSEGITFAHGSMVVSGLSQTDRVSQRERLPFLSGDKGTELETVFLHHYDPKVFESLLVGLSNVFNMLDGVEDIIQLTDLYIDPSKPMTIENDKPIAPKGHYRPETVAFMIVRGIVCTYMEAKRSGNHCDVDVDKWQRGIRAELADVLTGSRLEKTVLVLPELGGPGTLNPWGAENHMVTELFYWMMIQTKINVLWPVAEIASGEMGAVIFKTESGRVGLGQANVENGDEVVQWEGAPCPMIIRRLVGEAPDYQPEGFHCVWLAASNEAG</sequence>
<dbReference type="InterPro" id="IPR052895">
    <property type="entry name" value="HetReg/Transcr_Mod"/>
</dbReference>
<gene>
    <name evidence="1" type="ORF">FSARC_10378</name>
</gene>
<dbReference type="Proteomes" id="UP000622797">
    <property type="component" value="Unassembled WGS sequence"/>
</dbReference>
<protein>
    <recommendedName>
        <fullName evidence="3">Heterokaryon incompatibility domain-containing protein</fullName>
    </recommendedName>
</protein>
<evidence type="ECO:0000313" key="2">
    <source>
        <dbReference type="Proteomes" id="UP000622797"/>
    </source>
</evidence>
<name>A0A8H4TN00_9HYPO</name>
<dbReference type="PANTHER" id="PTHR24148:SF82">
    <property type="entry name" value="HETEROKARYON INCOMPATIBILITY DOMAIN-CONTAINING PROTEIN"/>
    <property type="match status" value="1"/>
</dbReference>
<dbReference type="AlphaFoldDB" id="A0A8H4TN00"/>
<accession>A0A8H4TN00</accession>
<dbReference type="EMBL" id="JABEXW010000626">
    <property type="protein sequence ID" value="KAF4960749.1"/>
    <property type="molecule type" value="Genomic_DNA"/>
</dbReference>
<reference evidence="1" key="1">
    <citation type="journal article" date="2020" name="BMC Genomics">
        <title>Correction to: Identification and distribution of gene clusters required for synthesis of sphingolipid metabolism inhibitors in diverse species of the filamentous fungus Fusarium.</title>
        <authorList>
            <person name="Kim H.S."/>
            <person name="Lohmar J.M."/>
            <person name="Busman M."/>
            <person name="Brown D.W."/>
            <person name="Naumann T.A."/>
            <person name="Divon H.H."/>
            <person name="Lysoe E."/>
            <person name="Uhlig S."/>
            <person name="Proctor R.H."/>
        </authorList>
    </citation>
    <scope>NUCLEOTIDE SEQUENCE</scope>
    <source>
        <strain evidence="1">NRRL 20472</strain>
    </source>
</reference>
<comment type="caution">
    <text evidence="1">The sequence shown here is derived from an EMBL/GenBank/DDBJ whole genome shotgun (WGS) entry which is preliminary data.</text>
</comment>
<dbReference type="OrthoDB" id="194358at2759"/>
<dbReference type="PANTHER" id="PTHR24148">
    <property type="entry name" value="ANKYRIN REPEAT DOMAIN-CONTAINING PROTEIN 39 HOMOLOG-RELATED"/>
    <property type="match status" value="1"/>
</dbReference>